<evidence type="ECO:0000256" key="1">
    <source>
        <dbReference type="SAM" id="Coils"/>
    </source>
</evidence>
<dbReference type="SMR" id="A0A1I7SW27"/>
<feature type="coiled-coil region" evidence="1">
    <location>
        <begin position="138"/>
        <end position="165"/>
    </location>
</feature>
<evidence type="ECO:0000256" key="2">
    <source>
        <dbReference type="SAM" id="MobiDB-lite"/>
    </source>
</evidence>
<dbReference type="WBParaSite" id="BXY_1725700.1">
    <property type="protein sequence ID" value="BXY_1725700.1"/>
    <property type="gene ID" value="BXY_1725700"/>
</dbReference>
<sequence length="203" mass="23548">MLPKSPRSNLKTPEKKSNKHVTWKEASSNSSSREVTPRRALPNPSPRAAQSPSKSLKPIKQSPKSPSRSLKRFATNVKLTVKKPRVERFTDPSEVLFKANNFFRNVRKSFKDKKAKIVDLYLKIQDEVRDWKKTESRIYEFEHELKRATRQLKSAEDERSKADLEAHQFSVRLVESVNAIIQRVENLILDNRDMAKPQIIVLD</sequence>
<accession>A0A1I7SW27</accession>
<keyword evidence="1" id="KW-0175">Coiled coil</keyword>
<dbReference type="Proteomes" id="UP000659654">
    <property type="component" value="Unassembled WGS sequence"/>
</dbReference>
<evidence type="ECO:0000313" key="6">
    <source>
        <dbReference type="WBParaSite" id="BXY_1725700.1"/>
    </source>
</evidence>
<dbReference type="Proteomes" id="UP000582659">
    <property type="component" value="Unassembled WGS sequence"/>
</dbReference>
<evidence type="ECO:0000313" key="4">
    <source>
        <dbReference type="Proteomes" id="UP000095284"/>
    </source>
</evidence>
<gene>
    <name evidence="3" type="ORF">BXYJ_LOCUS4356</name>
</gene>
<feature type="region of interest" description="Disordered" evidence="2">
    <location>
        <begin position="1"/>
        <end position="70"/>
    </location>
</feature>
<evidence type="ECO:0000313" key="3">
    <source>
        <dbReference type="EMBL" id="CAD5216091.1"/>
    </source>
</evidence>
<keyword evidence="5" id="KW-1185">Reference proteome</keyword>
<dbReference type="EMBL" id="CAJFDI010000002">
    <property type="protein sequence ID" value="CAD5216091.1"/>
    <property type="molecule type" value="Genomic_DNA"/>
</dbReference>
<protein>
    <submittedName>
        <fullName evidence="3">(pine wood nematode) hypothetical protein</fullName>
    </submittedName>
</protein>
<proteinExistence type="predicted"/>
<name>A0A1I7SW27_BURXY</name>
<dbReference type="AlphaFoldDB" id="A0A1I7SW27"/>
<reference evidence="3" key="2">
    <citation type="submission" date="2020-09" db="EMBL/GenBank/DDBJ databases">
        <authorList>
            <person name="Kikuchi T."/>
        </authorList>
    </citation>
    <scope>NUCLEOTIDE SEQUENCE</scope>
    <source>
        <strain evidence="3">Ka4C1</strain>
    </source>
</reference>
<feature type="compositionally biased region" description="Polar residues" evidence="2">
    <location>
        <begin position="1"/>
        <end position="11"/>
    </location>
</feature>
<dbReference type="EMBL" id="CAJFCV020000002">
    <property type="protein sequence ID" value="CAG9098715.1"/>
    <property type="molecule type" value="Genomic_DNA"/>
</dbReference>
<feature type="compositionally biased region" description="Polar residues" evidence="2">
    <location>
        <begin position="25"/>
        <end position="34"/>
    </location>
</feature>
<evidence type="ECO:0000313" key="5">
    <source>
        <dbReference type="Proteomes" id="UP000659654"/>
    </source>
</evidence>
<reference evidence="6" key="1">
    <citation type="submission" date="2016-11" db="UniProtKB">
        <authorList>
            <consortium name="WormBaseParasite"/>
        </authorList>
    </citation>
    <scope>IDENTIFICATION</scope>
</reference>
<dbReference type="Proteomes" id="UP000095284">
    <property type="component" value="Unplaced"/>
</dbReference>
<dbReference type="OrthoDB" id="10430452at2759"/>
<organism evidence="4 6">
    <name type="scientific">Bursaphelenchus xylophilus</name>
    <name type="common">Pinewood nematode worm</name>
    <name type="synonym">Aphelenchoides xylophilus</name>
    <dbReference type="NCBI Taxonomy" id="6326"/>
    <lineage>
        <taxon>Eukaryota</taxon>
        <taxon>Metazoa</taxon>
        <taxon>Ecdysozoa</taxon>
        <taxon>Nematoda</taxon>
        <taxon>Chromadorea</taxon>
        <taxon>Rhabditida</taxon>
        <taxon>Tylenchina</taxon>
        <taxon>Tylenchomorpha</taxon>
        <taxon>Aphelenchoidea</taxon>
        <taxon>Aphelenchoididae</taxon>
        <taxon>Bursaphelenchus</taxon>
    </lineage>
</organism>